<sequence length="133" mass="15447">MKSILNTFSVFGVSFLLLTSCYNSNRDCADYKTGTFEFTYIEKGEEKTATFVRTEAYSIDYIDNKADSSSIRWINDCEFILKKLHPTSNLEKKPIHMKIISTTNDSYTFEYKYAVDDLNRDNKKMRGVAKKID</sequence>
<keyword evidence="2" id="KW-1185">Reference proteome</keyword>
<evidence type="ECO:0008006" key="3">
    <source>
        <dbReference type="Google" id="ProtNLM"/>
    </source>
</evidence>
<dbReference type="RefSeq" id="WP_125468492.1">
    <property type="nucleotide sequence ID" value="NZ_RWBG01000005.1"/>
</dbReference>
<evidence type="ECO:0000313" key="2">
    <source>
        <dbReference type="Proteomes" id="UP000270620"/>
    </source>
</evidence>
<evidence type="ECO:0000313" key="1">
    <source>
        <dbReference type="EMBL" id="RSK38648.1"/>
    </source>
</evidence>
<proteinExistence type="predicted"/>
<dbReference type="EMBL" id="RWBG01000005">
    <property type="protein sequence ID" value="RSK38648.1"/>
    <property type="molecule type" value="Genomic_DNA"/>
</dbReference>
<dbReference type="AlphaFoldDB" id="A0A3R9M6W8"/>
<organism evidence="1 2">
    <name type="scientific">Mangrovimonas spongiae</name>
    <dbReference type="NCBI Taxonomy" id="2494697"/>
    <lineage>
        <taxon>Bacteria</taxon>
        <taxon>Pseudomonadati</taxon>
        <taxon>Bacteroidota</taxon>
        <taxon>Flavobacteriia</taxon>
        <taxon>Flavobacteriales</taxon>
        <taxon>Flavobacteriaceae</taxon>
        <taxon>Mangrovimonas</taxon>
    </lineage>
</organism>
<gene>
    <name evidence="1" type="ORF">EJA19_11360</name>
</gene>
<accession>A0A3R9M6W8</accession>
<reference evidence="1 2" key="1">
    <citation type="submission" date="2018-12" db="EMBL/GenBank/DDBJ databases">
        <title>Mangrovimonas spongiae sp. nov., a novel member of the genus Mangrovimonas isolated from marine sponge.</title>
        <authorList>
            <person name="Zhuang L."/>
            <person name="Luo L."/>
        </authorList>
    </citation>
    <scope>NUCLEOTIDE SEQUENCE [LARGE SCALE GENOMIC DNA]</scope>
    <source>
        <strain evidence="1 2">HN-E26</strain>
    </source>
</reference>
<dbReference type="OrthoDB" id="1202013at2"/>
<dbReference type="PROSITE" id="PS51257">
    <property type="entry name" value="PROKAR_LIPOPROTEIN"/>
    <property type="match status" value="1"/>
</dbReference>
<name>A0A3R9M6W8_9FLAO</name>
<protein>
    <recommendedName>
        <fullName evidence="3">DNA topoisomerase IV</fullName>
    </recommendedName>
</protein>
<dbReference type="Proteomes" id="UP000270620">
    <property type="component" value="Unassembled WGS sequence"/>
</dbReference>
<comment type="caution">
    <text evidence="1">The sequence shown here is derived from an EMBL/GenBank/DDBJ whole genome shotgun (WGS) entry which is preliminary data.</text>
</comment>